<gene>
    <name evidence="1" type="ORF">PSYJA_23468</name>
</gene>
<evidence type="ECO:0000313" key="2">
    <source>
        <dbReference type="Proteomes" id="UP000004471"/>
    </source>
</evidence>
<dbReference type="PATRIC" id="fig|629262.5.peg.3907"/>
<evidence type="ECO:0000313" key="1">
    <source>
        <dbReference type="EMBL" id="EGH31768.1"/>
    </source>
</evidence>
<name>F3FNI2_PSESX</name>
<protein>
    <submittedName>
        <fullName evidence="1">Uncharacterized protein</fullName>
    </submittedName>
</protein>
<comment type="caution">
    <text evidence="1">The sequence shown here is derived from an EMBL/GenBank/DDBJ whole genome shotgun (WGS) entry which is preliminary data.</text>
</comment>
<dbReference type="Proteomes" id="UP000004471">
    <property type="component" value="Unassembled WGS sequence"/>
</dbReference>
<organism evidence="1 2">
    <name type="scientific">Pseudomonas syringae pv. japonica str. M301072</name>
    <dbReference type="NCBI Taxonomy" id="629262"/>
    <lineage>
        <taxon>Bacteria</taxon>
        <taxon>Pseudomonadati</taxon>
        <taxon>Pseudomonadota</taxon>
        <taxon>Gammaproteobacteria</taxon>
        <taxon>Pseudomonadales</taxon>
        <taxon>Pseudomonadaceae</taxon>
        <taxon>Pseudomonas</taxon>
        <taxon>Pseudomonas syringae</taxon>
    </lineage>
</organism>
<proteinExistence type="predicted"/>
<dbReference type="EMBL" id="AEAH01001052">
    <property type="protein sequence ID" value="EGH31768.1"/>
    <property type="molecule type" value="Genomic_DNA"/>
</dbReference>
<dbReference type="HOGENOM" id="CLU_3383383_0_0_6"/>
<sequence>MDQTTETRSYPATAHCACARNLAGSSLAKEQAT</sequence>
<reference evidence="1 2" key="1">
    <citation type="journal article" date="2011" name="PLoS Pathog.">
        <title>Dynamic evolution of pathogenicity revealed by sequencing and comparative genomics of 19 Pseudomonas syringae isolates.</title>
        <authorList>
            <person name="Baltrus D.A."/>
            <person name="Nishimura M.T."/>
            <person name="Romanchuk A."/>
            <person name="Chang J.H."/>
            <person name="Mukhtar M.S."/>
            <person name="Cherkis K."/>
            <person name="Roach J."/>
            <person name="Grant S.R."/>
            <person name="Jones C.D."/>
            <person name="Dangl J.L."/>
        </authorList>
    </citation>
    <scope>NUCLEOTIDE SEQUENCE [LARGE SCALE GENOMIC DNA]</scope>
    <source>
        <strain evidence="2">M301072PT</strain>
    </source>
</reference>
<accession>F3FNI2</accession>
<dbReference type="AlphaFoldDB" id="F3FNI2"/>